<name>D6U8B6_KTERA</name>
<protein>
    <submittedName>
        <fullName evidence="1">Uncharacterized protein</fullName>
    </submittedName>
</protein>
<comment type="caution">
    <text evidence="1">The sequence shown here is derived from an EMBL/GenBank/DDBJ whole genome shotgun (WGS) entry which is preliminary data.</text>
</comment>
<proteinExistence type="predicted"/>
<evidence type="ECO:0000313" key="1">
    <source>
        <dbReference type="EMBL" id="EFH80127.1"/>
    </source>
</evidence>
<accession>D6U8B6</accession>
<dbReference type="InParanoid" id="D6U8B6"/>
<dbReference type="EMBL" id="ADVG01000005">
    <property type="protein sequence ID" value="EFH80127.1"/>
    <property type="molecule type" value="Genomic_DNA"/>
</dbReference>
<sequence length="99" mass="11244">MRHISQLIRYKVLAHCACRGPRERKSAAGRKTQAKSGVVRQPRQLSIDVRTIACLDRMQVNNSELFERLLQHYPPFVEAWTKAGHTLSELSEVGTKISS</sequence>
<dbReference type="STRING" id="485913.Krac_0681"/>
<dbReference type="Proteomes" id="UP000004508">
    <property type="component" value="Unassembled WGS sequence"/>
</dbReference>
<evidence type="ECO:0000313" key="2">
    <source>
        <dbReference type="Proteomes" id="UP000004508"/>
    </source>
</evidence>
<dbReference type="AlphaFoldDB" id="D6U8B6"/>
<reference evidence="1 2" key="1">
    <citation type="journal article" date="2011" name="Stand. Genomic Sci.">
        <title>Non-contiguous finished genome sequence and contextual data of the filamentous soil bacterium Ktedonobacter racemifer type strain (SOSP1-21).</title>
        <authorList>
            <person name="Chang Y.J."/>
            <person name="Land M."/>
            <person name="Hauser L."/>
            <person name="Chertkov O."/>
            <person name="Del Rio T.G."/>
            <person name="Nolan M."/>
            <person name="Copeland A."/>
            <person name="Tice H."/>
            <person name="Cheng J.F."/>
            <person name="Lucas S."/>
            <person name="Han C."/>
            <person name="Goodwin L."/>
            <person name="Pitluck S."/>
            <person name="Ivanova N."/>
            <person name="Ovchinikova G."/>
            <person name="Pati A."/>
            <person name="Chen A."/>
            <person name="Palaniappan K."/>
            <person name="Mavromatis K."/>
            <person name="Liolios K."/>
            <person name="Brettin T."/>
            <person name="Fiebig A."/>
            <person name="Rohde M."/>
            <person name="Abt B."/>
            <person name="Goker M."/>
            <person name="Detter J.C."/>
            <person name="Woyke T."/>
            <person name="Bristow J."/>
            <person name="Eisen J.A."/>
            <person name="Markowitz V."/>
            <person name="Hugenholtz P."/>
            <person name="Kyrpides N.C."/>
            <person name="Klenk H.P."/>
            <person name="Lapidus A."/>
        </authorList>
    </citation>
    <scope>NUCLEOTIDE SEQUENCE [LARGE SCALE GENOMIC DNA]</scope>
    <source>
        <strain evidence="2">DSM 44963</strain>
    </source>
</reference>
<organism evidence="1 2">
    <name type="scientific">Ktedonobacter racemifer DSM 44963</name>
    <dbReference type="NCBI Taxonomy" id="485913"/>
    <lineage>
        <taxon>Bacteria</taxon>
        <taxon>Bacillati</taxon>
        <taxon>Chloroflexota</taxon>
        <taxon>Ktedonobacteria</taxon>
        <taxon>Ktedonobacterales</taxon>
        <taxon>Ktedonobacteraceae</taxon>
        <taxon>Ktedonobacter</taxon>
    </lineage>
</organism>
<keyword evidence="2" id="KW-1185">Reference proteome</keyword>
<gene>
    <name evidence="1" type="ORF">Krac_0681</name>
</gene>